<protein>
    <recommendedName>
        <fullName evidence="1">F-box domain-containing protein</fullName>
    </recommendedName>
</protein>
<keyword evidence="3" id="KW-1185">Reference proteome</keyword>
<reference evidence="2 3" key="1">
    <citation type="journal article" date="2019" name="Nat. Ecol. Evol.">
        <title>Megaphylogeny resolves global patterns of mushroom evolution.</title>
        <authorList>
            <person name="Varga T."/>
            <person name="Krizsan K."/>
            <person name="Foldi C."/>
            <person name="Dima B."/>
            <person name="Sanchez-Garcia M."/>
            <person name="Sanchez-Ramirez S."/>
            <person name="Szollosi G.J."/>
            <person name="Szarkandi J.G."/>
            <person name="Papp V."/>
            <person name="Albert L."/>
            <person name="Andreopoulos W."/>
            <person name="Angelini C."/>
            <person name="Antonin V."/>
            <person name="Barry K.W."/>
            <person name="Bougher N.L."/>
            <person name="Buchanan P."/>
            <person name="Buyck B."/>
            <person name="Bense V."/>
            <person name="Catcheside P."/>
            <person name="Chovatia M."/>
            <person name="Cooper J."/>
            <person name="Damon W."/>
            <person name="Desjardin D."/>
            <person name="Finy P."/>
            <person name="Geml J."/>
            <person name="Haridas S."/>
            <person name="Hughes K."/>
            <person name="Justo A."/>
            <person name="Karasinski D."/>
            <person name="Kautmanova I."/>
            <person name="Kiss B."/>
            <person name="Kocsube S."/>
            <person name="Kotiranta H."/>
            <person name="LaButti K.M."/>
            <person name="Lechner B.E."/>
            <person name="Liimatainen K."/>
            <person name="Lipzen A."/>
            <person name="Lukacs Z."/>
            <person name="Mihaltcheva S."/>
            <person name="Morgado L.N."/>
            <person name="Niskanen T."/>
            <person name="Noordeloos M.E."/>
            <person name="Ohm R.A."/>
            <person name="Ortiz-Santana B."/>
            <person name="Ovrebo C."/>
            <person name="Racz N."/>
            <person name="Riley R."/>
            <person name="Savchenko A."/>
            <person name="Shiryaev A."/>
            <person name="Soop K."/>
            <person name="Spirin V."/>
            <person name="Szebenyi C."/>
            <person name="Tomsovsky M."/>
            <person name="Tulloss R.E."/>
            <person name="Uehling J."/>
            <person name="Grigoriev I.V."/>
            <person name="Vagvolgyi C."/>
            <person name="Papp T."/>
            <person name="Martin F.M."/>
            <person name="Miettinen O."/>
            <person name="Hibbett D.S."/>
            <person name="Nagy L.G."/>
        </authorList>
    </citation>
    <scope>NUCLEOTIDE SEQUENCE [LARGE SCALE GENOMIC DNA]</scope>
    <source>
        <strain evidence="2 3">HHB13444</strain>
    </source>
</reference>
<dbReference type="EMBL" id="ML211484">
    <property type="protein sequence ID" value="TFK82460.1"/>
    <property type="molecule type" value="Genomic_DNA"/>
</dbReference>
<dbReference type="InterPro" id="IPR001810">
    <property type="entry name" value="F-box_dom"/>
</dbReference>
<dbReference type="Pfam" id="PF00646">
    <property type="entry name" value="F-box"/>
    <property type="match status" value="1"/>
</dbReference>
<feature type="non-terminal residue" evidence="2">
    <location>
        <position position="149"/>
    </location>
</feature>
<dbReference type="AlphaFoldDB" id="A0A5C3P2D7"/>
<accession>A0A5C3P2D7</accession>
<feature type="domain" description="F-box" evidence="1">
    <location>
        <begin position="5"/>
        <end position="33"/>
    </location>
</feature>
<dbReference type="CDD" id="cd09917">
    <property type="entry name" value="F-box_SF"/>
    <property type="match status" value="1"/>
</dbReference>
<organism evidence="2 3">
    <name type="scientific">Polyporus arcularius HHB13444</name>
    <dbReference type="NCBI Taxonomy" id="1314778"/>
    <lineage>
        <taxon>Eukaryota</taxon>
        <taxon>Fungi</taxon>
        <taxon>Dikarya</taxon>
        <taxon>Basidiomycota</taxon>
        <taxon>Agaricomycotina</taxon>
        <taxon>Agaricomycetes</taxon>
        <taxon>Polyporales</taxon>
        <taxon>Polyporaceae</taxon>
        <taxon>Polyporus</taxon>
    </lineage>
</organism>
<evidence type="ECO:0000259" key="1">
    <source>
        <dbReference type="Pfam" id="PF00646"/>
    </source>
</evidence>
<gene>
    <name evidence="2" type="ORF">K466DRAFT_500285</name>
</gene>
<proteinExistence type="predicted"/>
<evidence type="ECO:0000313" key="2">
    <source>
        <dbReference type="EMBL" id="TFK82460.1"/>
    </source>
</evidence>
<evidence type="ECO:0000313" key="3">
    <source>
        <dbReference type="Proteomes" id="UP000308197"/>
    </source>
</evidence>
<dbReference type="Proteomes" id="UP000308197">
    <property type="component" value="Unassembled WGS sequence"/>
</dbReference>
<name>A0A5C3P2D7_9APHY</name>
<sequence length="149" mass="16751">MAPLLHYDILLEVLRHCDSSTLCALMSVSRSLHEEAARLFLSDPVVLGECTDLESVIRFISVDNGRRLPYVRDLDIQLLWQSEELHLCIGGMINLQRLNLNDAENLVENHPKLADAFAALEGIEQLVALNAGQLTCAMLRNMRSRLRSV</sequence>
<dbReference type="InParanoid" id="A0A5C3P2D7"/>